<evidence type="ECO:0000313" key="2">
    <source>
        <dbReference type="Proteomes" id="UP000460287"/>
    </source>
</evidence>
<dbReference type="RefSeq" id="WP_154530779.1">
    <property type="nucleotide sequence ID" value="NZ_JAQXTV010000190.1"/>
</dbReference>
<reference evidence="1 2" key="1">
    <citation type="submission" date="2019-08" db="EMBL/GenBank/DDBJ databases">
        <title>In-depth cultivation of the pig gut microbiome towards novel bacterial diversity and tailored functional studies.</title>
        <authorList>
            <person name="Wylensek D."/>
            <person name="Hitch T.C.A."/>
            <person name="Clavel T."/>
        </authorList>
    </citation>
    <scope>NUCLEOTIDE SEQUENCE [LARGE SCALE GENOMIC DNA]</scope>
    <source>
        <strain evidence="1 2">WCA-383-APC-5B</strain>
    </source>
</reference>
<protein>
    <submittedName>
        <fullName evidence="1">Uncharacterized protein</fullName>
    </submittedName>
</protein>
<dbReference type="Proteomes" id="UP000460287">
    <property type="component" value="Unassembled WGS sequence"/>
</dbReference>
<evidence type="ECO:0000313" key="1">
    <source>
        <dbReference type="EMBL" id="MSR90900.1"/>
    </source>
</evidence>
<comment type="caution">
    <text evidence="1">The sequence shown here is derived from an EMBL/GenBank/DDBJ whole genome shotgun (WGS) entry which is preliminary data.</text>
</comment>
<sequence length="341" mass="40401">MKKNNQNKRCLEINSTIEYIFDWYNKKNTKLLNVITYPYNDIRIFRDLIVEVSQNSMSVLYLCNNENKYSEIIKYIRNAGTGVTYSKIKNGNSGDECIINFSSIDNIVNIKKYYDLIIIDDISMLSPYSSTEFKEYVDMLYRNCGKIILYTFEEIMNNVDTIYVGNYFRTKPFIEPRVITTRIDLNTDIPFVMYDYIRWFKKNRRKILIITPSGEKQQMVYDYYVKRLNIVEKMKVIKYERQDHDKICRYAFENKDNAVIIVSDRVLDDFIRIPDLDIVVYFSNDECFTYKKLVYLCGEVGGMNKEGEVLLLSNGVNDNIDQAKECARQYNKISWEKGLLT</sequence>
<name>A0A7X2T163_9CLOT</name>
<accession>A0A7X2T163</accession>
<keyword evidence="2" id="KW-1185">Reference proteome</keyword>
<gene>
    <name evidence="1" type="ORF">FYJ33_05595</name>
</gene>
<dbReference type="AlphaFoldDB" id="A0A7X2T163"/>
<dbReference type="EMBL" id="VULX01000005">
    <property type="protein sequence ID" value="MSR90900.1"/>
    <property type="molecule type" value="Genomic_DNA"/>
</dbReference>
<organism evidence="1 2">
    <name type="scientific">Inconstantimicrobium porci</name>
    <dbReference type="NCBI Taxonomy" id="2652291"/>
    <lineage>
        <taxon>Bacteria</taxon>
        <taxon>Bacillati</taxon>
        <taxon>Bacillota</taxon>
        <taxon>Clostridia</taxon>
        <taxon>Eubacteriales</taxon>
        <taxon>Clostridiaceae</taxon>
        <taxon>Inconstantimicrobium</taxon>
    </lineage>
</organism>
<proteinExistence type="predicted"/>